<evidence type="ECO:0000256" key="8">
    <source>
        <dbReference type="ARBA" id="ARBA00022741"/>
    </source>
</evidence>
<dbReference type="EC" id="2.7.13.3" evidence="3"/>
<dbReference type="Gene3D" id="1.10.287.130">
    <property type="match status" value="1"/>
</dbReference>
<evidence type="ECO:0000256" key="14">
    <source>
        <dbReference type="SAM" id="Phobius"/>
    </source>
</evidence>
<evidence type="ECO:0000256" key="10">
    <source>
        <dbReference type="ARBA" id="ARBA00022840"/>
    </source>
</evidence>
<keyword evidence="10" id="KW-0067">ATP-binding</keyword>
<dbReference type="InterPro" id="IPR004358">
    <property type="entry name" value="Sig_transdc_His_kin-like_C"/>
</dbReference>
<feature type="domain" description="HAMP" evidence="16">
    <location>
        <begin position="174"/>
        <end position="227"/>
    </location>
</feature>
<dbReference type="SUPFAM" id="SSF158472">
    <property type="entry name" value="HAMP domain-like"/>
    <property type="match status" value="1"/>
</dbReference>
<dbReference type="InterPro" id="IPR036097">
    <property type="entry name" value="HisK_dim/P_sf"/>
</dbReference>
<keyword evidence="8" id="KW-0547">Nucleotide-binding</keyword>
<dbReference type="PROSITE" id="PS50109">
    <property type="entry name" value="HIS_KIN"/>
    <property type="match status" value="1"/>
</dbReference>
<evidence type="ECO:0000256" key="1">
    <source>
        <dbReference type="ARBA" id="ARBA00000085"/>
    </source>
</evidence>
<keyword evidence="9 17" id="KW-0418">Kinase</keyword>
<keyword evidence="11 14" id="KW-1133">Transmembrane helix</keyword>
<dbReference type="SUPFAM" id="SSF47384">
    <property type="entry name" value="Homodimeric domain of signal transducing histidine kinase"/>
    <property type="match status" value="1"/>
</dbReference>
<dbReference type="Gene3D" id="6.10.340.10">
    <property type="match status" value="1"/>
</dbReference>
<dbReference type="GO" id="GO:0016301">
    <property type="term" value="F:kinase activity"/>
    <property type="evidence" value="ECO:0007669"/>
    <property type="project" value="UniProtKB-KW"/>
</dbReference>
<dbReference type="Pfam" id="PF00672">
    <property type="entry name" value="HAMP"/>
    <property type="match status" value="1"/>
</dbReference>
<reference evidence="17 18" key="1">
    <citation type="submission" date="2018-12" db="EMBL/GenBank/DDBJ databases">
        <title>Comparitive functional genomics of dry heat resistant strains isolated from the viking spacecraft.</title>
        <authorList>
            <person name="Seuylemezian A."/>
            <person name="Vaishampayan P."/>
        </authorList>
    </citation>
    <scope>NUCLEOTIDE SEQUENCE [LARGE SCALE GENOMIC DNA]</scope>
    <source>
        <strain evidence="17 18">M6-11</strain>
    </source>
</reference>
<evidence type="ECO:0000259" key="15">
    <source>
        <dbReference type="PROSITE" id="PS50109"/>
    </source>
</evidence>
<keyword evidence="6" id="KW-0808">Transferase</keyword>
<dbReference type="InterPro" id="IPR003661">
    <property type="entry name" value="HisK_dim/P_dom"/>
</dbReference>
<evidence type="ECO:0000256" key="11">
    <source>
        <dbReference type="ARBA" id="ARBA00022989"/>
    </source>
</evidence>
<dbReference type="InterPro" id="IPR050428">
    <property type="entry name" value="TCS_sensor_his_kinase"/>
</dbReference>
<evidence type="ECO:0000256" key="2">
    <source>
        <dbReference type="ARBA" id="ARBA00004651"/>
    </source>
</evidence>
<dbReference type="SMART" id="SM00388">
    <property type="entry name" value="HisKA"/>
    <property type="match status" value="1"/>
</dbReference>
<feature type="transmembrane region" description="Helical" evidence="14">
    <location>
        <begin position="7"/>
        <end position="30"/>
    </location>
</feature>
<dbReference type="PANTHER" id="PTHR45436:SF5">
    <property type="entry name" value="SENSOR HISTIDINE KINASE TRCS"/>
    <property type="match status" value="1"/>
</dbReference>
<keyword evidence="5" id="KW-0597">Phosphoprotein</keyword>
<evidence type="ECO:0000256" key="7">
    <source>
        <dbReference type="ARBA" id="ARBA00022692"/>
    </source>
</evidence>
<dbReference type="InterPro" id="IPR036890">
    <property type="entry name" value="HATPase_C_sf"/>
</dbReference>
<dbReference type="PROSITE" id="PS50885">
    <property type="entry name" value="HAMP"/>
    <property type="match status" value="1"/>
</dbReference>
<sequence length="455" mass="50422">MKLKTRIHVFTTLLMFFILAGLSIGIYFLFEKMTYERQAGQLMARGEKLTAELNEIAPADANMVIRAYMPPDGALHIIGADERVIRKVESDSRLRNFTAEPSGNGPYTITDIKGVPAVTVAMPFISTGGEVAELRITQLADDIAHELSLLRLILTGLTAAAMIPVIVSSVALGRIVTRPINVLTGTMRENREKGAYEKIDEGHGRDELHEMALAYNDMMDQLGRNYEKQERFVSDASHELKTPITVIESYARLLKRRGFDDRNVADEAVGAILSQAVRMKELTAQLLDLARSDRAAAYSFKQADIRDIAEETVRPMRQAYGREFVVEGPEKLLADTDPDKLRQLLFILLDNARKYSDGDVRLALEKTDGRVELSVADHGPGIPEADLPHLFDRFYRVNSDRNRKTGGTGLGLALAKEIADGLGAELTVESVIGVGTVFRICFASSRPKRHHAVTE</sequence>
<evidence type="ECO:0000256" key="9">
    <source>
        <dbReference type="ARBA" id="ARBA00022777"/>
    </source>
</evidence>
<accession>A0ABX9ZFU5</accession>
<dbReference type="CDD" id="cd00082">
    <property type="entry name" value="HisKA"/>
    <property type="match status" value="1"/>
</dbReference>
<dbReference type="Pfam" id="PF02518">
    <property type="entry name" value="HATPase_c"/>
    <property type="match status" value="1"/>
</dbReference>
<protein>
    <recommendedName>
        <fullName evidence="3">histidine kinase</fullName>
        <ecNumber evidence="3">2.7.13.3</ecNumber>
    </recommendedName>
</protein>
<comment type="caution">
    <text evidence="17">The sequence shown here is derived from an EMBL/GenBank/DDBJ whole genome shotgun (WGS) entry which is preliminary data.</text>
</comment>
<dbReference type="SMART" id="SM00304">
    <property type="entry name" value="HAMP"/>
    <property type="match status" value="1"/>
</dbReference>
<keyword evidence="12" id="KW-0902">Two-component regulatory system</keyword>
<evidence type="ECO:0000256" key="5">
    <source>
        <dbReference type="ARBA" id="ARBA00022553"/>
    </source>
</evidence>
<dbReference type="Pfam" id="PF00512">
    <property type="entry name" value="HisKA"/>
    <property type="match status" value="1"/>
</dbReference>
<evidence type="ECO:0000313" key="18">
    <source>
        <dbReference type="Proteomes" id="UP000272481"/>
    </source>
</evidence>
<keyword evidence="18" id="KW-1185">Reference proteome</keyword>
<feature type="domain" description="Histidine kinase" evidence="15">
    <location>
        <begin position="235"/>
        <end position="446"/>
    </location>
</feature>
<evidence type="ECO:0000259" key="16">
    <source>
        <dbReference type="PROSITE" id="PS50885"/>
    </source>
</evidence>
<dbReference type="EMBL" id="RWGW01000003">
    <property type="protein sequence ID" value="RSK36548.1"/>
    <property type="molecule type" value="Genomic_DNA"/>
</dbReference>
<dbReference type="InterPro" id="IPR003660">
    <property type="entry name" value="HAMP_dom"/>
</dbReference>
<organism evidence="17 18">
    <name type="scientific">Bhargavaea beijingensis</name>
    <dbReference type="NCBI Taxonomy" id="426756"/>
    <lineage>
        <taxon>Bacteria</taxon>
        <taxon>Bacillati</taxon>
        <taxon>Bacillota</taxon>
        <taxon>Bacilli</taxon>
        <taxon>Bacillales</taxon>
        <taxon>Caryophanaceae</taxon>
        <taxon>Bhargavaea</taxon>
    </lineage>
</organism>
<keyword evidence="7 14" id="KW-0812">Transmembrane</keyword>
<dbReference type="PANTHER" id="PTHR45436">
    <property type="entry name" value="SENSOR HISTIDINE KINASE YKOH"/>
    <property type="match status" value="1"/>
</dbReference>
<name>A0ABX9ZFU5_9BACL</name>
<evidence type="ECO:0000256" key="12">
    <source>
        <dbReference type="ARBA" id="ARBA00023012"/>
    </source>
</evidence>
<keyword evidence="4" id="KW-1003">Cell membrane</keyword>
<gene>
    <name evidence="17" type="ORF">EJA12_02030</name>
</gene>
<evidence type="ECO:0000256" key="3">
    <source>
        <dbReference type="ARBA" id="ARBA00012438"/>
    </source>
</evidence>
<comment type="subcellular location">
    <subcellularLocation>
        <location evidence="2">Cell membrane</location>
        <topology evidence="2">Multi-pass membrane protein</topology>
    </subcellularLocation>
</comment>
<dbReference type="SMART" id="SM00387">
    <property type="entry name" value="HATPase_c"/>
    <property type="match status" value="1"/>
</dbReference>
<dbReference type="Gene3D" id="3.30.565.10">
    <property type="entry name" value="Histidine kinase-like ATPase, C-terminal domain"/>
    <property type="match status" value="1"/>
</dbReference>
<dbReference type="SUPFAM" id="SSF55874">
    <property type="entry name" value="ATPase domain of HSP90 chaperone/DNA topoisomerase II/histidine kinase"/>
    <property type="match status" value="1"/>
</dbReference>
<dbReference type="CDD" id="cd00075">
    <property type="entry name" value="HATPase"/>
    <property type="match status" value="1"/>
</dbReference>
<dbReference type="PRINTS" id="PR00344">
    <property type="entry name" value="BCTRLSENSOR"/>
</dbReference>
<evidence type="ECO:0000256" key="13">
    <source>
        <dbReference type="ARBA" id="ARBA00023136"/>
    </source>
</evidence>
<dbReference type="Proteomes" id="UP000272481">
    <property type="component" value="Unassembled WGS sequence"/>
</dbReference>
<dbReference type="RefSeq" id="WP_125903356.1">
    <property type="nucleotide sequence ID" value="NZ_RWGW01000003.1"/>
</dbReference>
<keyword evidence="13 14" id="KW-0472">Membrane</keyword>
<evidence type="ECO:0000256" key="4">
    <source>
        <dbReference type="ARBA" id="ARBA00022475"/>
    </source>
</evidence>
<evidence type="ECO:0000256" key="6">
    <source>
        <dbReference type="ARBA" id="ARBA00022679"/>
    </source>
</evidence>
<dbReference type="InterPro" id="IPR003594">
    <property type="entry name" value="HATPase_dom"/>
</dbReference>
<comment type="catalytic activity">
    <reaction evidence="1">
        <text>ATP + protein L-histidine = ADP + protein N-phospho-L-histidine.</text>
        <dbReference type="EC" id="2.7.13.3"/>
    </reaction>
</comment>
<dbReference type="CDD" id="cd06225">
    <property type="entry name" value="HAMP"/>
    <property type="match status" value="1"/>
</dbReference>
<proteinExistence type="predicted"/>
<dbReference type="InterPro" id="IPR005467">
    <property type="entry name" value="His_kinase_dom"/>
</dbReference>
<evidence type="ECO:0000313" key="17">
    <source>
        <dbReference type="EMBL" id="RSK36548.1"/>
    </source>
</evidence>